<feature type="chain" id="PRO_5035812719" evidence="5">
    <location>
        <begin position="21"/>
        <end position="329"/>
    </location>
</feature>
<dbReference type="InterPro" id="IPR006170">
    <property type="entry name" value="PBP/GOBP"/>
</dbReference>
<keyword evidence="7" id="KW-1185">Reference proteome</keyword>
<accession>A0A8S4DPI1</accession>
<feature type="compositionally biased region" description="Polar residues" evidence="4">
    <location>
        <begin position="196"/>
        <end position="206"/>
    </location>
</feature>
<sequence length="329" mass="37746">MRVLVLCSFALFDLLFHANALTCRSDGGPKEEELKMIYMNCLKSQDGKNSSNSRDYSDDYSSREKRKHSKGSNFGRRENAFGGREESFGSRDEWSDRDWTRSRDQTQSRGDWSSRDDKVSSGSTQYGRSESGGSRDSMNNMRTSTNNMRNNMNSRDSRMGGGRDDYADNDYESDTHGYNNRQQQSRRMKRERSSGHRSQYNPNTSRSGSGSGSGSGHEDSYRNNDKNSSENNSSRDSDHKACALHCFLEELEMTGDNGMPDRYLVTQVITKDVKNEDLRDFLQESIEECFQILYNENMQDKCDFSKNLMLCLSEKGRANCDDWKDDIKI</sequence>
<keyword evidence="5" id="KW-0732">Signal</keyword>
<proteinExistence type="inferred from homology"/>
<feature type="compositionally biased region" description="Low complexity" evidence="4">
    <location>
        <begin position="136"/>
        <end position="154"/>
    </location>
</feature>
<evidence type="ECO:0000256" key="4">
    <source>
        <dbReference type="SAM" id="MobiDB-lite"/>
    </source>
</evidence>
<name>A0A8S4DPI1_PLUXY</name>
<dbReference type="CDD" id="cd23992">
    <property type="entry name" value="PBP_GOBP"/>
    <property type="match status" value="1"/>
</dbReference>
<dbReference type="SUPFAM" id="SSF47565">
    <property type="entry name" value="Insect pheromone/odorant-binding proteins"/>
    <property type="match status" value="1"/>
</dbReference>
<feature type="compositionally biased region" description="Polar residues" evidence="4">
    <location>
        <begin position="120"/>
        <end position="134"/>
    </location>
</feature>
<feature type="region of interest" description="Disordered" evidence="4">
    <location>
        <begin position="45"/>
        <end position="237"/>
    </location>
</feature>
<evidence type="ECO:0000313" key="6">
    <source>
        <dbReference type="EMBL" id="CAG9102950.1"/>
    </source>
</evidence>
<evidence type="ECO:0000256" key="5">
    <source>
        <dbReference type="SAM" id="SignalP"/>
    </source>
</evidence>
<dbReference type="PANTHER" id="PTHR21066">
    <property type="entry name" value="ODORANT-BINDING PROTEIN 59A-RELATED"/>
    <property type="match status" value="1"/>
</dbReference>
<comment type="caution">
    <text evidence="6">The sequence shown here is derived from an EMBL/GenBank/DDBJ whole genome shotgun (WGS) entry which is preliminary data.</text>
</comment>
<comment type="subcellular location">
    <subcellularLocation>
        <location evidence="1">Secreted</location>
    </subcellularLocation>
</comment>
<reference evidence="6" key="1">
    <citation type="submission" date="2020-11" db="EMBL/GenBank/DDBJ databases">
        <authorList>
            <person name="Whiteford S."/>
        </authorList>
    </citation>
    <scope>NUCLEOTIDE SEQUENCE</scope>
</reference>
<comment type="similarity">
    <text evidence="2">Belongs to the PBP/GOBP family.</text>
</comment>
<dbReference type="PANTHER" id="PTHR21066:SF9">
    <property type="entry name" value="ODORANT-BINDING PROTEIN 59A"/>
    <property type="match status" value="1"/>
</dbReference>
<feature type="signal peptide" evidence="5">
    <location>
        <begin position="1"/>
        <end position="20"/>
    </location>
</feature>
<feature type="compositionally biased region" description="Basic and acidic residues" evidence="4">
    <location>
        <begin position="155"/>
        <end position="166"/>
    </location>
</feature>
<dbReference type="EMBL" id="CAJHNJ030000007">
    <property type="protein sequence ID" value="CAG9102950.1"/>
    <property type="molecule type" value="Genomic_DNA"/>
</dbReference>
<dbReference type="Pfam" id="PF01395">
    <property type="entry name" value="PBP_GOBP"/>
    <property type="match status" value="1"/>
</dbReference>
<dbReference type="Proteomes" id="UP000653454">
    <property type="component" value="Unassembled WGS sequence"/>
</dbReference>
<dbReference type="AlphaFoldDB" id="A0A8S4DPI1"/>
<dbReference type="GO" id="GO:0005549">
    <property type="term" value="F:odorant binding"/>
    <property type="evidence" value="ECO:0007669"/>
    <property type="project" value="InterPro"/>
</dbReference>
<evidence type="ECO:0000256" key="2">
    <source>
        <dbReference type="ARBA" id="ARBA00008098"/>
    </source>
</evidence>
<dbReference type="Gene3D" id="1.10.238.20">
    <property type="entry name" value="Pheromone/general odorant binding protein domain"/>
    <property type="match status" value="1"/>
</dbReference>
<protein>
    <submittedName>
        <fullName evidence="6">(diamondback moth) hypothetical protein</fullName>
    </submittedName>
</protein>
<feature type="compositionally biased region" description="Basic and acidic residues" evidence="4">
    <location>
        <begin position="216"/>
        <end position="237"/>
    </location>
</feature>
<evidence type="ECO:0000256" key="1">
    <source>
        <dbReference type="ARBA" id="ARBA00004613"/>
    </source>
</evidence>
<evidence type="ECO:0000313" key="7">
    <source>
        <dbReference type="Proteomes" id="UP000653454"/>
    </source>
</evidence>
<gene>
    <name evidence="6" type="ORF">PLXY2_LOCUS2789</name>
</gene>
<feature type="compositionally biased region" description="Basic and acidic residues" evidence="4">
    <location>
        <begin position="75"/>
        <end position="119"/>
    </location>
</feature>
<organism evidence="6 7">
    <name type="scientific">Plutella xylostella</name>
    <name type="common">Diamondback moth</name>
    <name type="synonym">Plutella maculipennis</name>
    <dbReference type="NCBI Taxonomy" id="51655"/>
    <lineage>
        <taxon>Eukaryota</taxon>
        <taxon>Metazoa</taxon>
        <taxon>Ecdysozoa</taxon>
        <taxon>Arthropoda</taxon>
        <taxon>Hexapoda</taxon>
        <taxon>Insecta</taxon>
        <taxon>Pterygota</taxon>
        <taxon>Neoptera</taxon>
        <taxon>Endopterygota</taxon>
        <taxon>Lepidoptera</taxon>
        <taxon>Glossata</taxon>
        <taxon>Ditrysia</taxon>
        <taxon>Yponomeutoidea</taxon>
        <taxon>Plutellidae</taxon>
        <taxon>Plutella</taxon>
    </lineage>
</organism>
<evidence type="ECO:0000256" key="3">
    <source>
        <dbReference type="ARBA" id="ARBA00022525"/>
    </source>
</evidence>
<keyword evidence="3" id="KW-0964">Secreted</keyword>
<dbReference type="InterPro" id="IPR052295">
    <property type="entry name" value="Odorant-binding_protein"/>
</dbReference>
<dbReference type="InterPro" id="IPR036728">
    <property type="entry name" value="PBP_GOBP_sf"/>
</dbReference>
<dbReference type="GO" id="GO:0005576">
    <property type="term" value="C:extracellular region"/>
    <property type="evidence" value="ECO:0007669"/>
    <property type="project" value="UniProtKB-SubCell"/>
</dbReference>